<evidence type="ECO:0000256" key="1">
    <source>
        <dbReference type="SAM" id="Phobius"/>
    </source>
</evidence>
<dbReference type="EMBL" id="CP048222">
    <property type="protein sequence ID" value="QHT71900.1"/>
    <property type="molecule type" value="Genomic_DNA"/>
</dbReference>
<dbReference type="Proteomes" id="UP000480178">
    <property type="component" value="Chromosome"/>
</dbReference>
<gene>
    <name evidence="2" type="ORF">GXP67_05770</name>
</gene>
<reference evidence="2 3" key="1">
    <citation type="submission" date="2020-01" db="EMBL/GenBank/DDBJ databases">
        <authorList>
            <person name="Kim M.K."/>
        </authorList>
    </citation>
    <scope>NUCLEOTIDE SEQUENCE [LARGE SCALE GENOMIC DNA]</scope>
    <source>
        <strain evidence="2 3">172606-1</strain>
    </source>
</reference>
<dbReference type="KEGG" id="rhoz:GXP67_05770"/>
<evidence type="ECO:0000313" key="3">
    <source>
        <dbReference type="Proteomes" id="UP000480178"/>
    </source>
</evidence>
<keyword evidence="1" id="KW-0472">Membrane</keyword>
<accession>A0A6C0GX52</accession>
<feature type="transmembrane region" description="Helical" evidence="1">
    <location>
        <begin position="6"/>
        <end position="26"/>
    </location>
</feature>
<feature type="transmembrane region" description="Helical" evidence="1">
    <location>
        <begin position="103"/>
        <end position="124"/>
    </location>
</feature>
<organism evidence="2 3">
    <name type="scientific">Rhodocytophaga rosea</name>
    <dbReference type="NCBI Taxonomy" id="2704465"/>
    <lineage>
        <taxon>Bacteria</taxon>
        <taxon>Pseudomonadati</taxon>
        <taxon>Bacteroidota</taxon>
        <taxon>Cytophagia</taxon>
        <taxon>Cytophagales</taxon>
        <taxon>Rhodocytophagaceae</taxon>
        <taxon>Rhodocytophaga</taxon>
    </lineage>
</organism>
<feature type="transmembrane region" description="Helical" evidence="1">
    <location>
        <begin position="46"/>
        <end position="64"/>
    </location>
</feature>
<protein>
    <submittedName>
        <fullName evidence="2">Uncharacterized protein</fullName>
    </submittedName>
</protein>
<evidence type="ECO:0000313" key="2">
    <source>
        <dbReference type="EMBL" id="QHT71900.1"/>
    </source>
</evidence>
<keyword evidence="3" id="KW-1185">Reference proteome</keyword>
<feature type="transmembrane region" description="Helical" evidence="1">
    <location>
        <begin position="70"/>
        <end position="91"/>
    </location>
</feature>
<name>A0A6C0GX52_9BACT</name>
<sequence length="125" mass="14510">MLPPQLWILFFSGIIATLGGVLDWRFHRYVLKMQLSQKERDAEAQALGLGGLPMFALMWGAMLSDYPSPYLIPILVVLIYTVVLICYDEFVFHRKRCGKKENLYHRMLVFGNGIAWLAWFHLIYG</sequence>
<proteinExistence type="predicted"/>
<keyword evidence="1" id="KW-1133">Transmembrane helix</keyword>
<dbReference type="AlphaFoldDB" id="A0A6C0GX52"/>
<keyword evidence="1" id="KW-0812">Transmembrane</keyword>